<dbReference type="GO" id="GO:0046872">
    <property type="term" value="F:metal ion binding"/>
    <property type="evidence" value="ECO:0007669"/>
    <property type="project" value="InterPro"/>
</dbReference>
<protein>
    <submittedName>
        <fullName evidence="1">Tryptophan 2,3-dioxygenase</fullName>
    </submittedName>
</protein>
<dbReference type="InterPro" id="IPR004981">
    <property type="entry name" value="Trp_2_3_dOase"/>
</dbReference>
<dbReference type="SUPFAM" id="SSF140959">
    <property type="entry name" value="Indolic compounds 2,3-dioxygenase-like"/>
    <property type="match status" value="1"/>
</dbReference>
<dbReference type="Pfam" id="PF03301">
    <property type="entry name" value="Trp_dioxygenase"/>
    <property type="match status" value="2"/>
</dbReference>
<proteinExistence type="predicted"/>
<keyword evidence="1" id="KW-0223">Dioxygenase</keyword>
<accession>A0A450U0F0</accession>
<dbReference type="AlphaFoldDB" id="A0A450U0F0"/>
<sequence>MKTLIDQLDVLQTMGPLSFLAFRDSLGSASGLQSVQFRELEFMLGYKQPKVLHHHPEGSTRRQRLERRLTEPSLVDHFYDFLAGRGVEIPAMLRNKPPERPNEPNEAIQGALLGLYKERADIRMLLESMTDFDQGLQEWRYRHLKTVERTIGNKSGTGGTSGAEYLKRTLFQPVFPDLWEMRNRI</sequence>
<dbReference type="GO" id="GO:0020037">
    <property type="term" value="F:heme binding"/>
    <property type="evidence" value="ECO:0007669"/>
    <property type="project" value="InterPro"/>
</dbReference>
<reference evidence="1" key="1">
    <citation type="submission" date="2019-02" db="EMBL/GenBank/DDBJ databases">
        <authorList>
            <person name="Gruber-Vodicka R. H."/>
            <person name="Seah K. B. B."/>
        </authorList>
    </citation>
    <scope>NUCLEOTIDE SEQUENCE</scope>
    <source>
        <strain evidence="1">BECK_BZ131</strain>
    </source>
</reference>
<dbReference type="GO" id="GO:0019442">
    <property type="term" value="P:L-tryptophan catabolic process to acetyl-CoA"/>
    <property type="evidence" value="ECO:0007669"/>
    <property type="project" value="TreeGrafter"/>
</dbReference>
<dbReference type="GO" id="GO:0004833">
    <property type="term" value="F:L-tryptophan 2,3-dioxygenase activity"/>
    <property type="evidence" value="ECO:0007669"/>
    <property type="project" value="InterPro"/>
</dbReference>
<evidence type="ECO:0000313" key="1">
    <source>
        <dbReference type="EMBL" id="VFJ75777.1"/>
    </source>
</evidence>
<dbReference type="EMBL" id="CAADFE010000088">
    <property type="protein sequence ID" value="VFJ75777.1"/>
    <property type="molecule type" value="Genomic_DNA"/>
</dbReference>
<dbReference type="PANTHER" id="PTHR10138">
    <property type="entry name" value="TRYPTOPHAN 2,3-DIOXYGENASE"/>
    <property type="match status" value="1"/>
</dbReference>
<keyword evidence="1" id="KW-0560">Oxidoreductase</keyword>
<dbReference type="InterPro" id="IPR037217">
    <property type="entry name" value="Trp/Indoleamine_2_3_dOase-like"/>
</dbReference>
<name>A0A450U0F0_9GAMM</name>
<gene>
    <name evidence="1" type="ORF">BECKFW1821C_GA0114237_10884</name>
</gene>
<dbReference type="Gene3D" id="1.20.58.480">
    <property type="match status" value="1"/>
</dbReference>
<dbReference type="PANTHER" id="PTHR10138:SF0">
    <property type="entry name" value="TRYPTOPHAN 2,3-DIOXYGENASE"/>
    <property type="match status" value="1"/>
</dbReference>
<dbReference type="GO" id="GO:0019441">
    <property type="term" value="P:L-tryptophan catabolic process to kynurenine"/>
    <property type="evidence" value="ECO:0007669"/>
    <property type="project" value="InterPro"/>
</dbReference>
<organism evidence="1">
    <name type="scientific">Candidatus Kentrum sp. FW</name>
    <dbReference type="NCBI Taxonomy" id="2126338"/>
    <lineage>
        <taxon>Bacteria</taxon>
        <taxon>Pseudomonadati</taxon>
        <taxon>Pseudomonadota</taxon>
        <taxon>Gammaproteobacteria</taxon>
        <taxon>Candidatus Kentrum</taxon>
    </lineage>
</organism>